<dbReference type="SMART" id="SM00868">
    <property type="entry name" value="zf-AD"/>
    <property type="match status" value="1"/>
</dbReference>
<feature type="domain" description="C2H2-type" evidence="7">
    <location>
        <begin position="277"/>
        <end position="305"/>
    </location>
</feature>
<dbReference type="Pfam" id="PF12874">
    <property type="entry name" value="zf-met"/>
    <property type="match status" value="1"/>
</dbReference>
<dbReference type="PANTHER" id="PTHR24409">
    <property type="entry name" value="ZINC FINGER PROTEIN 142"/>
    <property type="match status" value="1"/>
</dbReference>
<feature type="region of interest" description="Disordered" evidence="6">
    <location>
        <begin position="212"/>
        <end position="241"/>
    </location>
</feature>
<dbReference type="EMBL" id="JBEUOH010000030">
    <property type="protein sequence ID" value="KAL0858394.1"/>
    <property type="molecule type" value="Genomic_DNA"/>
</dbReference>
<feature type="compositionally biased region" description="Basic and acidic residues" evidence="6">
    <location>
        <begin position="212"/>
        <end position="227"/>
    </location>
</feature>
<keyword evidence="9" id="KW-1185">Reference proteome</keyword>
<dbReference type="PROSITE" id="PS00028">
    <property type="entry name" value="ZINC_FINGER_C2H2_1"/>
    <property type="match status" value="8"/>
</dbReference>
<feature type="domain" description="C2H2-type" evidence="7">
    <location>
        <begin position="417"/>
        <end position="444"/>
    </location>
</feature>
<evidence type="ECO:0000256" key="1">
    <source>
        <dbReference type="ARBA" id="ARBA00022723"/>
    </source>
</evidence>
<feature type="domain" description="C2H2-type" evidence="7">
    <location>
        <begin position="538"/>
        <end position="565"/>
    </location>
</feature>
<feature type="domain" description="C2H2-type" evidence="7">
    <location>
        <begin position="306"/>
        <end position="333"/>
    </location>
</feature>
<evidence type="ECO:0000313" key="9">
    <source>
        <dbReference type="Proteomes" id="UP001549920"/>
    </source>
</evidence>
<evidence type="ECO:0000256" key="5">
    <source>
        <dbReference type="PROSITE-ProRule" id="PRU00042"/>
    </source>
</evidence>
<evidence type="ECO:0000256" key="6">
    <source>
        <dbReference type="SAM" id="MobiDB-lite"/>
    </source>
</evidence>
<comment type="caution">
    <text evidence="8">The sequence shown here is derived from an EMBL/GenBank/DDBJ whole genome shotgun (WGS) entry which is preliminary data.</text>
</comment>
<feature type="domain" description="C2H2-type" evidence="7">
    <location>
        <begin position="566"/>
        <end position="594"/>
    </location>
</feature>
<keyword evidence="1" id="KW-0479">Metal-binding</keyword>
<dbReference type="SUPFAM" id="SSF57667">
    <property type="entry name" value="beta-beta-alpha zinc fingers"/>
    <property type="match status" value="4"/>
</dbReference>
<feature type="domain" description="C2H2-type" evidence="7">
    <location>
        <begin position="507"/>
        <end position="535"/>
    </location>
</feature>
<feature type="domain" description="C2H2-type" evidence="7">
    <location>
        <begin position="388"/>
        <end position="416"/>
    </location>
</feature>
<accession>A0ABR3H0R3</accession>
<evidence type="ECO:0000259" key="7">
    <source>
        <dbReference type="PROSITE" id="PS50157"/>
    </source>
</evidence>
<dbReference type="InterPro" id="IPR013087">
    <property type="entry name" value="Znf_C2H2_type"/>
</dbReference>
<dbReference type="PROSITE" id="PS50157">
    <property type="entry name" value="ZINC_FINGER_C2H2_2"/>
    <property type="match status" value="8"/>
</dbReference>
<dbReference type="PANTHER" id="PTHR24409:SF295">
    <property type="entry name" value="AZ2-RELATED"/>
    <property type="match status" value="1"/>
</dbReference>
<evidence type="ECO:0000256" key="4">
    <source>
        <dbReference type="ARBA" id="ARBA00022833"/>
    </source>
</evidence>
<dbReference type="InterPro" id="IPR012934">
    <property type="entry name" value="Znf_AD"/>
</dbReference>
<keyword evidence="2" id="KW-0677">Repeat</keyword>
<dbReference type="InterPro" id="IPR036236">
    <property type="entry name" value="Znf_C2H2_sf"/>
</dbReference>
<feature type="domain" description="C2H2-type" evidence="7">
    <location>
        <begin position="478"/>
        <end position="506"/>
    </location>
</feature>
<evidence type="ECO:0000256" key="2">
    <source>
        <dbReference type="ARBA" id="ARBA00022737"/>
    </source>
</evidence>
<keyword evidence="4" id="KW-0862">Zinc</keyword>
<dbReference type="Pfam" id="PF00096">
    <property type="entry name" value="zf-C2H2"/>
    <property type="match status" value="4"/>
</dbReference>
<gene>
    <name evidence="8" type="ORF">ABMA27_012275</name>
</gene>
<dbReference type="SMART" id="SM00355">
    <property type="entry name" value="ZnF_C2H2"/>
    <property type="match status" value="11"/>
</dbReference>
<organism evidence="8 9">
    <name type="scientific">Loxostege sticticalis</name>
    <name type="common">Beet webworm moth</name>
    <dbReference type="NCBI Taxonomy" id="481309"/>
    <lineage>
        <taxon>Eukaryota</taxon>
        <taxon>Metazoa</taxon>
        <taxon>Ecdysozoa</taxon>
        <taxon>Arthropoda</taxon>
        <taxon>Hexapoda</taxon>
        <taxon>Insecta</taxon>
        <taxon>Pterygota</taxon>
        <taxon>Neoptera</taxon>
        <taxon>Endopterygota</taxon>
        <taxon>Lepidoptera</taxon>
        <taxon>Glossata</taxon>
        <taxon>Ditrysia</taxon>
        <taxon>Pyraloidea</taxon>
        <taxon>Crambidae</taxon>
        <taxon>Pyraustinae</taxon>
        <taxon>Loxostege</taxon>
    </lineage>
</organism>
<dbReference type="Gene3D" id="3.30.160.60">
    <property type="entry name" value="Classic Zinc Finger"/>
    <property type="match status" value="6"/>
</dbReference>
<dbReference type="Proteomes" id="UP001549920">
    <property type="component" value="Unassembled WGS sequence"/>
</dbReference>
<proteinExistence type="predicted"/>
<reference evidence="8 9" key="1">
    <citation type="submission" date="2024-06" db="EMBL/GenBank/DDBJ databases">
        <title>A chromosome-level genome assembly of beet webworm, Loxostege sticticalis.</title>
        <authorList>
            <person name="Zhang Y."/>
        </authorList>
    </citation>
    <scope>NUCLEOTIDE SEQUENCE [LARGE SCALE GENOMIC DNA]</scope>
    <source>
        <strain evidence="8">AQ026</strain>
        <tissue evidence="8">Whole body</tissue>
    </source>
</reference>
<evidence type="ECO:0000256" key="3">
    <source>
        <dbReference type="ARBA" id="ARBA00022771"/>
    </source>
</evidence>
<sequence>MNNNICHTCLSKDRRLIPMGRIRDLLKELYILEKDDENSSICWECHHIMLKFYKFKLQVHRAKESINFVGQRTQCLSNLATSSKNYYDYQFMFHTDSLTHELDIKPDIKSEDETEFSENVSYHDETRVNTVQLLNEEKPYINEGTIEVFVDLYKAKNQPLNNENDDDVVVDSDFNFNNPEVTVSVQSPNTTANLDKYVSEIKIKTKRKVKKERDKYIKDSNKKLKDTKSKRKKSEKESELDEEELKRKFTRVMYSQEEMQKHREEKRNHPNFKKIPFKCDSCVLGFTRKENLDIHMEKKHNQSFSYICDVCLTRFSHKRPLACHISTHFERYRCSLCSYETREMWSALNHCRAKHKTDEQGRLHCPHCDTEASTQEDLSEHIKTQHVLYCNECGEKFKGKNTLRTHKSRIHGAKRDFACEICHKTFKTKSRLESHLVTHNAAAAKKLAFCATCNVQYKNIYVYRNHLRTSANHSERAYPCPECNKKFVSKVYWTKHYNFYHLQKSKFNCDICSKMFISDWRLKLHKQTQHGLSRSRDHACNICGKKFFTLATLRGHQLTHSEHRSFMCEDCGDTFKQRPALYTHTRLVHRGVKRNK</sequence>
<evidence type="ECO:0000313" key="8">
    <source>
        <dbReference type="EMBL" id="KAL0858394.1"/>
    </source>
</evidence>
<name>A0ABR3H0R3_LOXSC</name>
<keyword evidence="3 5" id="KW-0863">Zinc-finger</keyword>
<protein>
    <recommendedName>
        <fullName evidence="7">C2H2-type domain-containing protein</fullName>
    </recommendedName>
</protein>